<dbReference type="GO" id="GO:0005886">
    <property type="term" value="C:plasma membrane"/>
    <property type="evidence" value="ECO:0007669"/>
    <property type="project" value="UniProtKB-SubCell"/>
</dbReference>
<evidence type="ECO:0000256" key="1">
    <source>
        <dbReference type="ARBA" id="ARBA00004651"/>
    </source>
</evidence>
<organism evidence="9 10">
    <name type="scientific">Bradyrhizobium stylosanthis</name>
    <dbReference type="NCBI Taxonomy" id="1803665"/>
    <lineage>
        <taxon>Bacteria</taxon>
        <taxon>Pseudomonadati</taxon>
        <taxon>Pseudomonadota</taxon>
        <taxon>Alphaproteobacteria</taxon>
        <taxon>Hyphomicrobiales</taxon>
        <taxon>Nitrobacteraceae</taxon>
        <taxon>Bradyrhizobium</taxon>
    </lineage>
</organism>
<dbReference type="InterPro" id="IPR002898">
    <property type="entry name" value="MotA_ExbB_proton_chnl"/>
</dbReference>
<evidence type="ECO:0000256" key="6">
    <source>
        <dbReference type="RuleBase" id="RU004057"/>
    </source>
</evidence>
<keyword evidence="5 7" id="KW-0472">Membrane</keyword>
<feature type="transmembrane region" description="Helical" evidence="7">
    <location>
        <begin position="84"/>
        <end position="102"/>
    </location>
</feature>
<comment type="caution">
    <text evidence="9">The sequence shown here is derived from an EMBL/GenBank/DDBJ whole genome shotgun (WGS) entry which is preliminary data.</text>
</comment>
<dbReference type="PANTHER" id="PTHR30625:SF11">
    <property type="entry name" value="MOTA_TOLQ_EXBB PROTON CHANNEL DOMAIN-CONTAINING PROTEIN"/>
    <property type="match status" value="1"/>
</dbReference>
<name>A0A560DX67_9BRAD</name>
<dbReference type="AlphaFoldDB" id="A0A560DX67"/>
<feature type="transmembrane region" description="Helical" evidence="7">
    <location>
        <begin position="191"/>
        <end position="209"/>
    </location>
</feature>
<evidence type="ECO:0000256" key="2">
    <source>
        <dbReference type="ARBA" id="ARBA00022475"/>
    </source>
</evidence>
<dbReference type="InterPro" id="IPR050790">
    <property type="entry name" value="ExbB/TolQ_transport"/>
</dbReference>
<keyword evidence="4 7" id="KW-1133">Transmembrane helix</keyword>
<dbReference type="PANTHER" id="PTHR30625">
    <property type="entry name" value="PROTEIN TOLQ"/>
    <property type="match status" value="1"/>
</dbReference>
<keyword evidence="10" id="KW-1185">Reference proteome</keyword>
<evidence type="ECO:0000259" key="8">
    <source>
        <dbReference type="Pfam" id="PF01618"/>
    </source>
</evidence>
<comment type="similarity">
    <text evidence="6">Belongs to the exbB/tolQ family.</text>
</comment>
<gene>
    <name evidence="9" type="ORF">FBZ96_103475</name>
</gene>
<accession>A0A560DX67</accession>
<feature type="transmembrane region" description="Helical" evidence="7">
    <location>
        <begin position="51"/>
        <end position="72"/>
    </location>
</feature>
<reference evidence="9 10" key="1">
    <citation type="submission" date="2019-06" db="EMBL/GenBank/DDBJ databases">
        <title>Genomic Encyclopedia of Type Strains, Phase IV (KMG-V): Genome sequencing to study the core and pangenomes of soil and plant-associated prokaryotes.</title>
        <authorList>
            <person name="Whitman W."/>
        </authorList>
    </citation>
    <scope>NUCLEOTIDE SEQUENCE [LARGE SCALE GENOMIC DNA]</scope>
    <source>
        <strain evidence="9 10">BR 510</strain>
    </source>
</reference>
<proteinExistence type="inferred from homology"/>
<evidence type="ECO:0000256" key="4">
    <source>
        <dbReference type="ARBA" id="ARBA00022989"/>
    </source>
</evidence>
<evidence type="ECO:0000256" key="7">
    <source>
        <dbReference type="SAM" id="Phobius"/>
    </source>
</evidence>
<comment type="subcellular location">
    <subcellularLocation>
        <location evidence="1">Cell membrane</location>
        <topology evidence="1">Multi-pass membrane protein</topology>
    </subcellularLocation>
    <subcellularLocation>
        <location evidence="6">Membrane</location>
        <topology evidence="6">Multi-pass membrane protein</topology>
    </subcellularLocation>
</comment>
<feature type="transmembrane region" description="Helical" evidence="7">
    <location>
        <begin position="229"/>
        <end position="250"/>
    </location>
</feature>
<dbReference type="Pfam" id="PF01618">
    <property type="entry name" value="MotA_ExbB"/>
    <property type="match status" value="1"/>
</dbReference>
<evidence type="ECO:0000256" key="5">
    <source>
        <dbReference type="ARBA" id="ARBA00023136"/>
    </source>
</evidence>
<keyword evidence="6" id="KW-0813">Transport</keyword>
<keyword evidence="3 7" id="KW-0812">Transmembrane</keyword>
<dbReference type="GO" id="GO:0017038">
    <property type="term" value="P:protein import"/>
    <property type="evidence" value="ECO:0007669"/>
    <property type="project" value="TreeGrafter"/>
</dbReference>
<dbReference type="STRING" id="1803665.GCA_001641335_00161"/>
<evidence type="ECO:0000313" key="9">
    <source>
        <dbReference type="EMBL" id="TWB01696.1"/>
    </source>
</evidence>
<evidence type="ECO:0000313" key="10">
    <source>
        <dbReference type="Proteomes" id="UP000319949"/>
    </source>
</evidence>
<feature type="domain" description="MotA/TolQ/ExbB proton channel" evidence="8">
    <location>
        <begin position="172"/>
        <end position="260"/>
    </location>
</feature>
<evidence type="ECO:0000256" key="3">
    <source>
        <dbReference type="ARBA" id="ARBA00022692"/>
    </source>
</evidence>
<protein>
    <submittedName>
        <fullName evidence="9">MotA/TolQ/ExbB proton channel family protein</fullName>
    </submittedName>
</protein>
<dbReference type="Proteomes" id="UP000319949">
    <property type="component" value="Unassembled WGS sequence"/>
</dbReference>
<sequence length="295" mass="31545">MGLWTPDGGFDLIGMESWQPNGAGEERYSMSSMTMGPVTGQAADPSERSALLFWMIFTGLSIFAVVLLWRFGLIRLMLTSDRTYISSVIALLYVVTCGHCFLRTRAIAREGAAARRCRAALAAPGGSKALDARATSLPRGLVRDHIESLVTKAAAQDYRPVDQTLLLRTLADRLRGSNGFGAFVSDTLMKLGLLGTIIGFIIMLAPIAGLDAADKVAMRSSMGLMSDGMAVAMYTTLAGLVGSILVRIQYYMLDAATQRVFSDAVVLTETYVTPVLERQGAEMRGAGINGAGTPS</sequence>
<dbReference type="EMBL" id="VITK01000003">
    <property type="protein sequence ID" value="TWB01696.1"/>
    <property type="molecule type" value="Genomic_DNA"/>
</dbReference>
<keyword evidence="2" id="KW-1003">Cell membrane</keyword>
<keyword evidence="6" id="KW-0653">Protein transport</keyword>